<comment type="caution">
    <text evidence="2">The sequence shown here is derived from an EMBL/GenBank/DDBJ whole genome shotgun (WGS) entry which is preliminary data.</text>
</comment>
<sequence>MEQYDIYLRSPERRGRRKLKRTAGVVKPEAVSSESLEPKPPGSPHASKPHSSPHTLEEIANYLNAPNKLTRKSLNRSAPKGWYQPDPSPPMMAPADTFRTSWFVQEPYTSHSESRGELQRQFAISQRLKRKQQVGSPNPTEVGAYLGGLERIHDGDGWVDGFRLEVEKPLQRVYAQRMQRGGRGSIVTPEKPRKVRFASVVECAEF</sequence>
<feature type="compositionally biased region" description="Low complexity" evidence="1">
    <location>
        <begin position="44"/>
        <end position="54"/>
    </location>
</feature>
<dbReference type="EMBL" id="WIUZ02000007">
    <property type="protein sequence ID" value="KAF9785535.1"/>
    <property type="molecule type" value="Genomic_DNA"/>
</dbReference>
<gene>
    <name evidence="2" type="ORF">BJ322DRAFT_1063722</name>
</gene>
<protein>
    <submittedName>
        <fullName evidence="2">Uncharacterized protein</fullName>
    </submittedName>
</protein>
<proteinExistence type="predicted"/>
<reference evidence="2" key="2">
    <citation type="submission" date="2020-11" db="EMBL/GenBank/DDBJ databases">
        <authorList>
            <consortium name="DOE Joint Genome Institute"/>
            <person name="Kuo A."/>
            <person name="Miyauchi S."/>
            <person name="Kiss E."/>
            <person name="Drula E."/>
            <person name="Kohler A."/>
            <person name="Sanchez-Garcia M."/>
            <person name="Andreopoulos B."/>
            <person name="Barry K.W."/>
            <person name="Bonito G."/>
            <person name="Buee M."/>
            <person name="Carver A."/>
            <person name="Chen C."/>
            <person name="Cichocki N."/>
            <person name="Clum A."/>
            <person name="Culley D."/>
            <person name="Crous P.W."/>
            <person name="Fauchery L."/>
            <person name="Girlanda M."/>
            <person name="Hayes R."/>
            <person name="Keri Z."/>
            <person name="Labutti K."/>
            <person name="Lipzen A."/>
            <person name="Lombard V."/>
            <person name="Magnuson J."/>
            <person name="Maillard F."/>
            <person name="Morin E."/>
            <person name="Murat C."/>
            <person name="Nolan M."/>
            <person name="Ohm R."/>
            <person name="Pangilinan J."/>
            <person name="Pereira M."/>
            <person name="Perotto S."/>
            <person name="Peter M."/>
            <person name="Riley R."/>
            <person name="Sitrit Y."/>
            <person name="Stielow B."/>
            <person name="Szollosi G."/>
            <person name="Zifcakova L."/>
            <person name="Stursova M."/>
            <person name="Spatafora J.W."/>
            <person name="Tedersoo L."/>
            <person name="Vaario L.-M."/>
            <person name="Yamada A."/>
            <person name="Yan M."/>
            <person name="Wang P."/>
            <person name="Xu J."/>
            <person name="Bruns T."/>
            <person name="Baldrian P."/>
            <person name="Vilgalys R."/>
            <person name="Henrissat B."/>
            <person name="Grigoriev I.V."/>
            <person name="Hibbett D."/>
            <person name="Nagy L.G."/>
            <person name="Martin F.M."/>
        </authorList>
    </citation>
    <scope>NUCLEOTIDE SEQUENCE</scope>
    <source>
        <strain evidence="2">UH-Tt-Lm1</strain>
    </source>
</reference>
<reference evidence="2" key="1">
    <citation type="journal article" date="2020" name="Nat. Commun.">
        <title>Large-scale genome sequencing of mycorrhizal fungi provides insights into the early evolution of symbiotic traits.</title>
        <authorList>
            <person name="Miyauchi S."/>
            <person name="Kiss E."/>
            <person name="Kuo A."/>
            <person name="Drula E."/>
            <person name="Kohler A."/>
            <person name="Sanchez-Garcia M."/>
            <person name="Morin E."/>
            <person name="Andreopoulos B."/>
            <person name="Barry K.W."/>
            <person name="Bonito G."/>
            <person name="Buee M."/>
            <person name="Carver A."/>
            <person name="Chen C."/>
            <person name="Cichocki N."/>
            <person name="Clum A."/>
            <person name="Culley D."/>
            <person name="Crous P.W."/>
            <person name="Fauchery L."/>
            <person name="Girlanda M."/>
            <person name="Hayes R.D."/>
            <person name="Keri Z."/>
            <person name="LaButti K."/>
            <person name="Lipzen A."/>
            <person name="Lombard V."/>
            <person name="Magnuson J."/>
            <person name="Maillard F."/>
            <person name="Murat C."/>
            <person name="Nolan M."/>
            <person name="Ohm R.A."/>
            <person name="Pangilinan J."/>
            <person name="Pereira M.F."/>
            <person name="Perotto S."/>
            <person name="Peter M."/>
            <person name="Pfister S."/>
            <person name="Riley R."/>
            <person name="Sitrit Y."/>
            <person name="Stielow J.B."/>
            <person name="Szollosi G."/>
            <person name="Zifcakova L."/>
            <person name="Stursova M."/>
            <person name="Spatafora J.W."/>
            <person name="Tedersoo L."/>
            <person name="Vaario L.M."/>
            <person name="Yamada A."/>
            <person name="Yan M."/>
            <person name="Wang P."/>
            <person name="Xu J."/>
            <person name="Bruns T."/>
            <person name="Baldrian P."/>
            <person name="Vilgalys R."/>
            <person name="Dunand C."/>
            <person name="Henrissat B."/>
            <person name="Grigoriev I.V."/>
            <person name="Hibbett D."/>
            <person name="Nagy L.G."/>
            <person name="Martin F.M."/>
        </authorList>
    </citation>
    <scope>NUCLEOTIDE SEQUENCE</scope>
    <source>
        <strain evidence="2">UH-Tt-Lm1</strain>
    </source>
</reference>
<dbReference type="Proteomes" id="UP000736335">
    <property type="component" value="Unassembled WGS sequence"/>
</dbReference>
<keyword evidence="3" id="KW-1185">Reference proteome</keyword>
<name>A0A9P6HEK9_9AGAM</name>
<organism evidence="2 3">
    <name type="scientific">Thelephora terrestris</name>
    <dbReference type="NCBI Taxonomy" id="56493"/>
    <lineage>
        <taxon>Eukaryota</taxon>
        <taxon>Fungi</taxon>
        <taxon>Dikarya</taxon>
        <taxon>Basidiomycota</taxon>
        <taxon>Agaricomycotina</taxon>
        <taxon>Agaricomycetes</taxon>
        <taxon>Thelephorales</taxon>
        <taxon>Thelephoraceae</taxon>
        <taxon>Thelephora</taxon>
    </lineage>
</organism>
<dbReference type="AlphaFoldDB" id="A0A9P6HEK9"/>
<evidence type="ECO:0000313" key="3">
    <source>
        <dbReference type="Proteomes" id="UP000736335"/>
    </source>
</evidence>
<accession>A0A9P6HEK9</accession>
<evidence type="ECO:0000313" key="2">
    <source>
        <dbReference type="EMBL" id="KAF9785535.1"/>
    </source>
</evidence>
<feature type="region of interest" description="Disordered" evidence="1">
    <location>
        <begin position="1"/>
        <end position="91"/>
    </location>
</feature>
<evidence type="ECO:0000256" key="1">
    <source>
        <dbReference type="SAM" id="MobiDB-lite"/>
    </source>
</evidence>